<dbReference type="PANTHER" id="PTHR24198">
    <property type="entry name" value="ANKYRIN REPEAT AND PROTEIN KINASE DOMAIN-CONTAINING PROTEIN"/>
    <property type="match status" value="1"/>
</dbReference>
<name>A0A485LSP2_9STRA</name>
<dbReference type="PROSITE" id="PS50088">
    <property type="entry name" value="ANK_REPEAT"/>
    <property type="match status" value="2"/>
</dbReference>
<accession>A0A485LSP2</accession>
<dbReference type="InterPro" id="IPR036770">
    <property type="entry name" value="Ankyrin_rpt-contain_sf"/>
</dbReference>
<gene>
    <name evidence="6" type="primary">Aste57867_24572</name>
    <name evidence="5" type="ORF">As57867_024494</name>
    <name evidence="6" type="ORF">ASTE57867_24572</name>
</gene>
<sequence length="318" mass="34746">MNGVRRSLTKGLARQHSGNDSRRTSHGQDASSPYHMLLAAVERCDVDSVEHFLNKGLRPTTQEINMAILSAACLTGSYDVFEQLVTQGWLVFAASLSPERSAPIIYELVNLATQGGNIQIIGGLCRVGGINLAQVVERVPVKNDPSRCKLVTPLLIAAIKGDEFVVNYLLDEGVDVNFGSTKEANSPLGMATMHGHLAVVEALLESGANPHYANAKGESVYQLAAAYGHANIECLLMHEDKGEAVKLDEIDQSTMKRKINNIRKGKSHTHFSLQERGGHVDVSHLNRRINQLKNKMTNRMDGGELYTLRSQSSGEESF</sequence>
<dbReference type="InterPro" id="IPR002110">
    <property type="entry name" value="Ankyrin_rpt"/>
</dbReference>
<dbReference type="PANTHER" id="PTHR24198:SF165">
    <property type="entry name" value="ANKYRIN REPEAT-CONTAINING PROTEIN-RELATED"/>
    <property type="match status" value="1"/>
</dbReference>
<evidence type="ECO:0000313" key="5">
    <source>
        <dbReference type="EMBL" id="KAF0683360.1"/>
    </source>
</evidence>
<dbReference type="Pfam" id="PF12796">
    <property type="entry name" value="Ank_2"/>
    <property type="match status" value="1"/>
</dbReference>
<dbReference type="EMBL" id="CAADRA010007434">
    <property type="protein sequence ID" value="VFU01211.1"/>
    <property type="molecule type" value="Genomic_DNA"/>
</dbReference>
<dbReference type="Proteomes" id="UP000332933">
    <property type="component" value="Unassembled WGS sequence"/>
</dbReference>
<dbReference type="SUPFAM" id="SSF48403">
    <property type="entry name" value="Ankyrin repeat"/>
    <property type="match status" value="1"/>
</dbReference>
<feature type="repeat" description="ANK" evidence="3">
    <location>
        <begin position="183"/>
        <end position="215"/>
    </location>
</feature>
<evidence type="ECO:0000256" key="1">
    <source>
        <dbReference type="ARBA" id="ARBA00022737"/>
    </source>
</evidence>
<organism evidence="6 7">
    <name type="scientific">Aphanomyces stellatus</name>
    <dbReference type="NCBI Taxonomy" id="120398"/>
    <lineage>
        <taxon>Eukaryota</taxon>
        <taxon>Sar</taxon>
        <taxon>Stramenopiles</taxon>
        <taxon>Oomycota</taxon>
        <taxon>Saprolegniomycetes</taxon>
        <taxon>Saprolegniales</taxon>
        <taxon>Verrucalvaceae</taxon>
        <taxon>Aphanomyces</taxon>
    </lineage>
</organism>
<keyword evidence="1" id="KW-0677">Repeat</keyword>
<evidence type="ECO:0000256" key="3">
    <source>
        <dbReference type="PROSITE-ProRule" id="PRU00023"/>
    </source>
</evidence>
<dbReference type="AlphaFoldDB" id="A0A485LSP2"/>
<evidence type="ECO:0000256" key="4">
    <source>
        <dbReference type="SAM" id="MobiDB-lite"/>
    </source>
</evidence>
<dbReference type="EMBL" id="VJMH01007408">
    <property type="protein sequence ID" value="KAF0683360.1"/>
    <property type="molecule type" value="Genomic_DNA"/>
</dbReference>
<feature type="region of interest" description="Disordered" evidence="4">
    <location>
        <begin position="1"/>
        <end position="30"/>
    </location>
</feature>
<reference evidence="6 7" key="1">
    <citation type="submission" date="2019-03" db="EMBL/GenBank/DDBJ databases">
        <authorList>
            <person name="Gaulin E."/>
            <person name="Dumas B."/>
        </authorList>
    </citation>
    <scope>NUCLEOTIDE SEQUENCE [LARGE SCALE GENOMIC DNA]</scope>
    <source>
        <strain evidence="6">CBS 568.67</strain>
    </source>
</reference>
<proteinExistence type="predicted"/>
<evidence type="ECO:0000313" key="7">
    <source>
        <dbReference type="Proteomes" id="UP000332933"/>
    </source>
</evidence>
<keyword evidence="7" id="KW-1185">Reference proteome</keyword>
<evidence type="ECO:0000256" key="2">
    <source>
        <dbReference type="ARBA" id="ARBA00023043"/>
    </source>
</evidence>
<reference evidence="5" key="2">
    <citation type="submission" date="2019-06" db="EMBL/GenBank/DDBJ databases">
        <title>Genomics analysis of Aphanomyces spp. identifies a new class of oomycete effector associated with host adaptation.</title>
        <authorList>
            <person name="Gaulin E."/>
        </authorList>
    </citation>
    <scope>NUCLEOTIDE SEQUENCE</scope>
    <source>
        <strain evidence="5">CBS 578.67</strain>
    </source>
</reference>
<dbReference type="Gene3D" id="1.25.40.20">
    <property type="entry name" value="Ankyrin repeat-containing domain"/>
    <property type="match status" value="1"/>
</dbReference>
<dbReference type="PROSITE" id="PS50297">
    <property type="entry name" value="ANK_REP_REGION"/>
    <property type="match status" value="2"/>
</dbReference>
<dbReference type="OrthoDB" id="194358at2759"/>
<dbReference type="SMART" id="SM00248">
    <property type="entry name" value="ANK"/>
    <property type="match status" value="3"/>
</dbReference>
<protein>
    <submittedName>
        <fullName evidence="6">Aste57867_24572 protein</fullName>
    </submittedName>
</protein>
<evidence type="ECO:0000313" key="6">
    <source>
        <dbReference type="EMBL" id="VFU01211.1"/>
    </source>
</evidence>
<keyword evidence="2 3" id="KW-0040">ANK repeat</keyword>
<feature type="repeat" description="ANK" evidence="3">
    <location>
        <begin position="149"/>
        <end position="181"/>
    </location>
</feature>